<dbReference type="Pfam" id="PF02771">
    <property type="entry name" value="Acyl-CoA_dh_N"/>
    <property type="match status" value="1"/>
</dbReference>
<dbReference type="GeneID" id="59336078"/>
<dbReference type="Gene3D" id="1.10.540.10">
    <property type="entry name" value="Acyl-CoA dehydrogenase/oxidase, N-terminal domain"/>
    <property type="match status" value="1"/>
</dbReference>
<dbReference type="SUPFAM" id="SSF56645">
    <property type="entry name" value="Acyl-CoA dehydrogenase NM domain-like"/>
    <property type="match status" value="1"/>
</dbReference>
<gene>
    <name evidence="5" type="ORF">HO133_007681</name>
</gene>
<proteinExistence type="predicted"/>
<organism evidence="5 6">
    <name type="scientific">Letharia lupina</name>
    <dbReference type="NCBI Taxonomy" id="560253"/>
    <lineage>
        <taxon>Eukaryota</taxon>
        <taxon>Fungi</taxon>
        <taxon>Dikarya</taxon>
        <taxon>Ascomycota</taxon>
        <taxon>Pezizomycotina</taxon>
        <taxon>Lecanoromycetes</taxon>
        <taxon>OSLEUM clade</taxon>
        <taxon>Lecanoromycetidae</taxon>
        <taxon>Lecanorales</taxon>
        <taxon>Lecanorineae</taxon>
        <taxon>Parmeliaceae</taxon>
        <taxon>Letharia</taxon>
    </lineage>
</organism>
<feature type="domain" description="Acyl-CoA dehydrogenase C-terminal" evidence="4">
    <location>
        <begin position="387"/>
        <end position="527"/>
    </location>
</feature>
<keyword evidence="1" id="KW-0285">Flavoprotein</keyword>
<evidence type="ECO:0000256" key="2">
    <source>
        <dbReference type="ARBA" id="ARBA00023002"/>
    </source>
</evidence>
<feature type="domain" description="Acyl-CoA dehydrogenase/oxidase N-terminal" evidence="3">
    <location>
        <begin position="169"/>
        <end position="254"/>
    </location>
</feature>
<dbReference type="FunFam" id="2.40.110.10:FF:000020">
    <property type="entry name" value="Putative acyl-CoA dehydrogenase YdbM"/>
    <property type="match status" value="1"/>
</dbReference>
<evidence type="ECO:0000256" key="1">
    <source>
        <dbReference type="ARBA" id="ARBA00022630"/>
    </source>
</evidence>
<dbReference type="InterPro" id="IPR013107">
    <property type="entry name" value="Acyl-CoA_DH_C"/>
</dbReference>
<protein>
    <recommendedName>
        <fullName evidence="7">Thermophilic desulfurizing enzyme family protein</fullName>
    </recommendedName>
</protein>
<dbReference type="EMBL" id="JACCJB010000004">
    <property type="protein sequence ID" value="KAF6227953.1"/>
    <property type="molecule type" value="Genomic_DNA"/>
</dbReference>
<dbReference type="InterPro" id="IPR013786">
    <property type="entry name" value="AcylCoA_DH/ox_N"/>
</dbReference>
<dbReference type="RefSeq" id="XP_037155887.1">
    <property type="nucleotide sequence ID" value="XM_037298551.1"/>
</dbReference>
<name>A0A8H6CQY5_9LECA</name>
<dbReference type="Pfam" id="PF08028">
    <property type="entry name" value="Acyl-CoA_dh_2"/>
    <property type="match status" value="1"/>
</dbReference>
<dbReference type="Gene3D" id="1.20.140.10">
    <property type="entry name" value="Butyryl-CoA Dehydrogenase, subunit A, domain 3"/>
    <property type="match status" value="1"/>
</dbReference>
<dbReference type="GO" id="GO:0050660">
    <property type="term" value="F:flavin adenine dinucleotide binding"/>
    <property type="evidence" value="ECO:0007669"/>
    <property type="project" value="InterPro"/>
</dbReference>
<dbReference type="InterPro" id="IPR009100">
    <property type="entry name" value="AcylCoA_DH/oxidase_NM_dom_sf"/>
</dbReference>
<evidence type="ECO:0000313" key="6">
    <source>
        <dbReference type="Proteomes" id="UP000593566"/>
    </source>
</evidence>
<dbReference type="GO" id="GO:0008470">
    <property type="term" value="F:3-methylbutanoyl-CoA dehydrogenase activity"/>
    <property type="evidence" value="ECO:0007669"/>
    <property type="project" value="TreeGrafter"/>
</dbReference>
<dbReference type="SUPFAM" id="SSF47203">
    <property type="entry name" value="Acyl-CoA dehydrogenase C-terminal domain-like"/>
    <property type="match status" value="1"/>
</dbReference>
<dbReference type="AlphaFoldDB" id="A0A8H6CQY5"/>
<dbReference type="InterPro" id="IPR036250">
    <property type="entry name" value="AcylCo_DH-like_C"/>
</dbReference>
<reference evidence="5 6" key="1">
    <citation type="journal article" date="2020" name="Genomics">
        <title>Complete, high-quality genomes from long-read metagenomic sequencing of two wolf lichen thalli reveals enigmatic genome architecture.</title>
        <authorList>
            <person name="McKenzie S.K."/>
            <person name="Walston R.F."/>
            <person name="Allen J.L."/>
        </authorList>
    </citation>
    <scope>NUCLEOTIDE SEQUENCE [LARGE SCALE GENOMIC DNA]</scope>
    <source>
        <strain evidence="5">WasteWater1</strain>
    </source>
</reference>
<dbReference type="InterPro" id="IPR037069">
    <property type="entry name" value="AcylCoA_DH/ox_N_sf"/>
</dbReference>
<dbReference type="Gene3D" id="2.40.110.10">
    <property type="entry name" value="Butyryl-CoA Dehydrogenase, subunit A, domain 2"/>
    <property type="match status" value="1"/>
</dbReference>
<accession>A0A8H6CQY5</accession>
<keyword evidence="2" id="KW-0560">Oxidoreductase</keyword>
<dbReference type="PANTHER" id="PTHR43884">
    <property type="entry name" value="ACYL-COA DEHYDROGENASE"/>
    <property type="match status" value="1"/>
</dbReference>
<dbReference type="FunFam" id="1.10.540.10:FF:000025">
    <property type="entry name" value="Related to Dibenzothiophene desulfurization enzyme C"/>
    <property type="match status" value="1"/>
</dbReference>
<comment type="caution">
    <text evidence="5">The sequence shown here is derived from an EMBL/GenBank/DDBJ whole genome shotgun (WGS) entry which is preliminary data.</text>
</comment>
<dbReference type="GO" id="GO:0006552">
    <property type="term" value="P:L-leucine catabolic process"/>
    <property type="evidence" value="ECO:0007669"/>
    <property type="project" value="TreeGrafter"/>
</dbReference>
<evidence type="ECO:0008006" key="7">
    <source>
        <dbReference type="Google" id="ProtNLM"/>
    </source>
</evidence>
<dbReference type="PANTHER" id="PTHR43884:SF12">
    <property type="entry name" value="ISOVALERYL-COA DEHYDROGENASE, MITOCHONDRIAL-RELATED"/>
    <property type="match status" value="1"/>
</dbReference>
<evidence type="ECO:0000259" key="3">
    <source>
        <dbReference type="Pfam" id="PF02771"/>
    </source>
</evidence>
<dbReference type="InterPro" id="IPR046373">
    <property type="entry name" value="Acyl-CoA_Oxase/DH_mid-dom_sf"/>
</dbReference>
<keyword evidence="6" id="KW-1185">Reference proteome</keyword>
<evidence type="ECO:0000259" key="4">
    <source>
        <dbReference type="Pfam" id="PF08028"/>
    </source>
</evidence>
<dbReference type="Proteomes" id="UP000593566">
    <property type="component" value="Unassembled WGS sequence"/>
</dbReference>
<sequence length="553" mass="61037">MAKDLDLSRLRMRPQGSDQISQILMRGVHTRRIACLKTPTNDDLRICQGAIGSITIVTSETSRKKYNYVKEHAIHRWMQVFVHINEMACFHVCLEEWLPDSPTARLLTSLRASKTSNKITMGSLAPLPPSRPATDPTVYDAHHQTFADSPLPSKPDEWLQRAARVSAILAEDAAHREKENKCPIAEVTLLKSSGLTKVLGPQEYGGGGQGWDVAYKVIREIAKADGSVGMLLGYHLLWSWTANVVGTDEQKARTQKLIIENNYFVGGAVNPRDNDQKITDDGDHIIFSGFKHFNTGGVVSDLTVLEGVYEGTDKHIFALALTNQPAIVFSHNWDNIGLRLTESGSVKIDNVRVPWTDALGWDPTTKEPIESILTIPWATLLLPTIQLVFSNFYIGIALGALSFASTYTTKHTRPWPYTPSPAPSATSEPYILARYGSFFAHLRAAEALADLAGAKISDIYAHHGAKRDITAAQRGEVAEWVASVKVVATDTALRVTGGVFETTGARATAGKVGLDRFWRDVRTHSLHDPVAYKEMELGRYVLLGEVPEPSWYT</sequence>
<evidence type="ECO:0000313" key="5">
    <source>
        <dbReference type="EMBL" id="KAF6227953.1"/>
    </source>
</evidence>